<accession>A0A6P1YL65</accession>
<feature type="coiled-coil region" evidence="2">
    <location>
        <begin position="193"/>
        <end position="227"/>
    </location>
</feature>
<dbReference type="GO" id="GO:1990281">
    <property type="term" value="C:efflux pump complex"/>
    <property type="evidence" value="ECO:0007669"/>
    <property type="project" value="TreeGrafter"/>
</dbReference>
<dbReference type="RefSeq" id="WP_163075243.1">
    <property type="nucleotide sequence ID" value="NZ_CP048630.1"/>
</dbReference>
<keyword evidence="2" id="KW-0175">Coiled coil</keyword>
<dbReference type="InterPro" id="IPR058637">
    <property type="entry name" value="YknX-like_C"/>
</dbReference>
<keyword evidence="3" id="KW-0472">Membrane</keyword>
<feature type="domain" description="Multidrug resistance protein MdtA-like alpha-helical hairpin" evidence="4">
    <location>
        <begin position="142"/>
        <end position="209"/>
    </location>
</feature>
<dbReference type="NCBIfam" id="TIGR01730">
    <property type="entry name" value="RND_mfp"/>
    <property type="match status" value="1"/>
</dbReference>
<proteinExistence type="inferred from homology"/>
<keyword evidence="3" id="KW-0812">Transmembrane</keyword>
<dbReference type="Pfam" id="PF25989">
    <property type="entry name" value="YknX_C"/>
    <property type="match status" value="1"/>
</dbReference>
<dbReference type="Pfam" id="PF25876">
    <property type="entry name" value="HH_MFP_RND"/>
    <property type="match status" value="1"/>
</dbReference>
<reference evidence="7 8" key="1">
    <citation type="submission" date="2020-02" db="EMBL/GenBank/DDBJ databases">
        <authorList>
            <person name="Li G."/>
        </authorList>
    </citation>
    <scope>NUCLEOTIDE SEQUENCE [LARGE SCALE GENOMIC DNA]</scope>
    <source>
        <strain evidence="7 8">DSM 102029</strain>
    </source>
</reference>
<dbReference type="KEGG" id="apra:G3A50_10515"/>
<feature type="domain" description="YknX-like C-terminal permuted SH3-like" evidence="6">
    <location>
        <begin position="340"/>
        <end position="407"/>
    </location>
</feature>
<dbReference type="Gene3D" id="1.10.287.470">
    <property type="entry name" value="Helix hairpin bin"/>
    <property type="match status" value="1"/>
</dbReference>
<evidence type="ECO:0000313" key="7">
    <source>
        <dbReference type="EMBL" id="QIB34098.1"/>
    </source>
</evidence>
<dbReference type="InterPro" id="IPR006143">
    <property type="entry name" value="RND_pump_MFP"/>
</dbReference>
<keyword evidence="3" id="KW-1133">Transmembrane helix</keyword>
<evidence type="ECO:0000259" key="4">
    <source>
        <dbReference type="Pfam" id="PF25876"/>
    </source>
</evidence>
<dbReference type="EMBL" id="CP048630">
    <property type="protein sequence ID" value="QIB34098.1"/>
    <property type="molecule type" value="Genomic_DNA"/>
</dbReference>
<sequence length="419" mass="44150">MSVKLPSIRGRIALALTMTALVVGVAGYAFRDRIAEGLSFGEPAQAKLADPLPEEVQGITVSVIPATPRTVIDTLPVTGTLVAREEIMVGPEIDGNRITEILVEEGDRVEKGQVLARLSRDTLTTLLAQNTANAARAKASIAQQQAQLTQARAQNTEAEASVERARTLIKTGATSQEVLDQRERAVKVSAAQIVAAEESVTAAEAELAQIKANRDELEVRLARTEIRAPEAGIVSSRAARIGAIVLSANSEPLFRIVKDGAIDLDAEVPESSLPRLRVGMPVAVTPAGFDAPVAGSVRLVGARVDPATRLARVAVALPDDPRLRPGAYGRGVIEVARHDGLALPQSAVQFDADGTYVLVVKDDTVHQRAVVTGLRGEGFIEIAKGLAEGEEVVARAGGFLRDGDRVTPVPLVERQGSGA</sequence>
<protein>
    <submittedName>
        <fullName evidence="7">Efflux RND transporter periplasmic adaptor subunit</fullName>
    </submittedName>
</protein>
<dbReference type="PANTHER" id="PTHR30469">
    <property type="entry name" value="MULTIDRUG RESISTANCE PROTEIN MDTA"/>
    <property type="match status" value="1"/>
</dbReference>
<name>A0A6P1YL65_9HYPH</name>
<keyword evidence="8" id="KW-1185">Reference proteome</keyword>
<evidence type="ECO:0000259" key="6">
    <source>
        <dbReference type="Pfam" id="PF25989"/>
    </source>
</evidence>
<comment type="similarity">
    <text evidence="1">Belongs to the membrane fusion protein (MFP) (TC 8.A.1) family.</text>
</comment>
<evidence type="ECO:0000259" key="5">
    <source>
        <dbReference type="Pfam" id="PF25954"/>
    </source>
</evidence>
<feature type="domain" description="CusB-like beta-barrel" evidence="5">
    <location>
        <begin position="264"/>
        <end position="330"/>
    </location>
</feature>
<dbReference type="GO" id="GO:0015562">
    <property type="term" value="F:efflux transmembrane transporter activity"/>
    <property type="evidence" value="ECO:0007669"/>
    <property type="project" value="TreeGrafter"/>
</dbReference>
<evidence type="ECO:0000313" key="8">
    <source>
        <dbReference type="Proteomes" id="UP000464751"/>
    </source>
</evidence>
<dbReference type="Gene3D" id="2.40.420.20">
    <property type="match status" value="1"/>
</dbReference>
<dbReference type="Gene3D" id="2.40.50.100">
    <property type="match status" value="1"/>
</dbReference>
<organism evidence="7 8">
    <name type="scientific">Ancylobacter pratisalsi</name>
    <dbReference type="NCBI Taxonomy" id="1745854"/>
    <lineage>
        <taxon>Bacteria</taxon>
        <taxon>Pseudomonadati</taxon>
        <taxon>Pseudomonadota</taxon>
        <taxon>Alphaproteobacteria</taxon>
        <taxon>Hyphomicrobiales</taxon>
        <taxon>Xanthobacteraceae</taxon>
        <taxon>Ancylobacter</taxon>
    </lineage>
</organism>
<dbReference type="AlphaFoldDB" id="A0A6P1YL65"/>
<evidence type="ECO:0000256" key="1">
    <source>
        <dbReference type="ARBA" id="ARBA00009477"/>
    </source>
</evidence>
<evidence type="ECO:0000256" key="2">
    <source>
        <dbReference type="SAM" id="Coils"/>
    </source>
</evidence>
<dbReference type="PANTHER" id="PTHR30469:SF15">
    <property type="entry name" value="HLYD FAMILY OF SECRETION PROTEINS"/>
    <property type="match status" value="1"/>
</dbReference>
<dbReference type="InterPro" id="IPR058792">
    <property type="entry name" value="Beta-barrel_RND_2"/>
</dbReference>
<dbReference type="InterPro" id="IPR058624">
    <property type="entry name" value="MdtA-like_HH"/>
</dbReference>
<dbReference type="Pfam" id="PF25954">
    <property type="entry name" value="Beta-barrel_RND_2"/>
    <property type="match status" value="1"/>
</dbReference>
<dbReference type="Proteomes" id="UP000464751">
    <property type="component" value="Chromosome"/>
</dbReference>
<gene>
    <name evidence="7" type="ORF">G3A50_10515</name>
</gene>
<evidence type="ECO:0000256" key="3">
    <source>
        <dbReference type="SAM" id="Phobius"/>
    </source>
</evidence>
<feature type="transmembrane region" description="Helical" evidence="3">
    <location>
        <begin position="12"/>
        <end position="30"/>
    </location>
</feature>
<dbReference type="Gene3D" id="2.40.30.170">
    <property type="match status" value="1"/>
</dbReference>
<dbReference type="SUPFAM" id="SSF111369">
    <property type="entry name" value="HlyD-like secretion proteins"/>
    <property type="match status" value="1"/>
</dbReference>
<feature type="coiled-coil region" evidence="2">
    <location>
        <begin position="134"/>
        <end position="168"/>
    </location>
</feature>